<evidence type="ECO:0000256" key="2">
    <source>
        <dbReference type="SAM" id="Phobius"/>
    </source>
</evidence>
<reference evidence="3 4" key="1">
    <citation type="submission" date="2023-03" db="EMBL/GenBank/DDBJ databases">
        <title>Thalassotalea loyana LMG 22536T draft genome sequence.</title>
        <authorList>
            <person name="Sawabe T."/>
        </authorList>
    </citation>
    <scope>NUCLEOTIDE SEQUENCE [LARGE SCALE GENOMIC DNA]</scope>
    <source>
        <strain evidence="3 4">LMG 22536</strain>
    </source>
</reference>
<accession>A0ABQ6HC91</accession>
<feature type="region of interest" description="Disordered" evidence="1">
    <location>
        <begin position="33"/>
        <end position="61"/>
    </location>
</feature>
<feature type="transmembrane region" description="Helical" evidence="2">
    <location>
        <begin position="6"/>
        <end position="25"/>
    </location>
</feature>
<protein>
    <recommendedName>
        <fullName evidence="5">DUF2897 family protein</fullName>
    </recommendedName>
</protein>
<keyword evidence="2" id="KW-0812">Transmembrane</keyword>
<name>A0ABQ6HC91_9GAMM</name>
<keyword evidence="2" id="KW-0472">Membrane</keyword>
<proteinExistence type="predicted"/>
<comment type="caution">
    <text evidence="3">The sequence shown here is derived from an EMBL/GenBank/DDBJ whole genome shotgun (WGS) entry which is preliminary data.</text>
</comment>
<evidence type="ECO:0008006" key="5">
    <source>
        <dbReference type="Google" id="ProtNLM"/>
    </source>
</evidence>
<keyword evidence="2" id="KW-1133">Transmembrane helix</keyword>
<evidence type="ECO:0000313" key="3">
    <source>
        <dbReference type="EMBL" id="GLX85604.1"/>
    </source>
</evidence>
<evidence type="ECO:0000256" key="1">
    <source>
        <dbReference type="SAM" id="MobiDB-lite"/>
    </source>
</evidence>
<evidence type="ECO:0000313" key="4">
    <source>
        <dbReference type="Proteomes" id="UP001157134"/>
    </source>
</evidence>
<feature type="compositionally biased region" description="Basic residues" evidence="1">
    <location>
        <begin position="48"/>
        <end position="61"/>
    </location>
</feature>
<keyword evidence="4" id="KW-1185">Reference proteome</keyword>
<dbReference type="EMBL" id="BSSV01000003">
    <property type="protein sequence ID" value="GLX85604.1"/>
    <property type="molecule type" value="Genomic_DNA"/>
</dbReference>
<dbReference type="RefSeq" id="WP_284297863.1">
    <property type="nucleotide sequence ID" value="NZ_BSSV01000003.1"/>
</dbReference>
<sequence>MSDYTIAIIIVVVVAFYIIGNFSTVQKTAKKPMRKKSLNELEETLPRSNKKKHVMPPVHKK</sequence>
<gene>
    <name evidence="3" type="ORF">tloyanaT_18560</name>
</gene>
<organism evidence="3 4">
    <name type="scientific">Thalassotalea loyana</name>
    <dbReference type="NCBI Taxonomy" id="280483"/>
    <lineage>
        <taxon>Bacteria</taxon>
        <taxon>Pseudomonadati</taxon>
        <taxon>Pseudomonadota</taxon>
        <taxon>Gammaproteobacteria</taxon>
        <taxon>Alteromonadales</taxon>
        <taxon>Colwelliaceae</taxon>
        <taxon>Thalassotalea</taxon>
    </lineage>
</organism>
<dbReference type="Proteomes" id="UP001157134">
    <property type="component" value="Unassembled WGS sequence"/>
</dbReference>